<keyword evidence="2 7" id="KW-0645">Protease</keyword>
<evidence type="ECO:0000256" key="5">
    <source>
        <dbReference type="ARBA" id="ARBA00022833"/>
    </source>
</evidence>
<evidence type="ECO:0000259" key="9">
    <source>
        <dbReference type="Pfam" id="PF01447"/>
    </source>
</evidence>
<comment type="similarity">
    <text evidence="1 7">Belongs to the peptidase M4 family.</text>
</comment>
<dbReference type="InterPro" id="IPR049457">
    <property type="entry name" value="Emfourin"/>
</dbReference>
<dbReference type="InterPro" id="IPR052759">
    <property type="entry name" value="Metalloprotease_M4"/>
</dbReference>
<evidence type="ECO:0000256" key="2">
    <source>
        <dbReference type="ARBA" id="ARBA00022670"/>
    </source>
</evidence>
<evidence type="ECO:0000313" key="11">
    <source>
        <dbReference type="EMBL" id="GAA5017551.1"/>
    </source>
</evidence>
<keyword evidence="3" id="KW-0479">Metal-binding</keyword>
<dbReference type="InterPro" id="IPR013856">
    <property type="entry name" value="Peptidase_M4_domain"/>
</dbReference>
<keyword evidence="12" id="KW-1185">Reference proteome</keyword>
<evidence type="ECO:0000256" key="8">
    <source>
        <dbReference type="SAM" id="MobiDB-lite"/>
    </source>
</evidence>
<gene>
    <name evidence="11" type="ORF">GCM10023258_03870</name>
</gene>
<dbReference type="PRINTS" id="PR00730">
    <property type="entry name" value="THERMOLYSIN"/>
</dbReference>
<dbReference type="PANTHER" id="PTHR43579">
    <property type="match status" value="1"/>
</dbReference>
<dbReference type="Pfam" id="PF20242">
    <property type="entry name" value="Emfourin"/>
    <property type="match status" value="1"/>
</dbReference>
<dbReference type="InterPro" id="IPR023612">
    <property type="entry name" value="Peptidase_M4"/>
</dbReference>
<evidence type="ECO:0000256" key="1">
    <source>
        <dbReference type="ARBA" id="ARBA00009388"/>
    </source>
</evidence>
<dbReference type="CDD" id="cd09597">
    <property type="entry name" value="M4_TLP"/>
    <property type="match status" value="1"/>
</dbReference>
<sequence>MSPAQWCSIVPPYILEALAASDEPAVAAHARAVLDHDEHVRQARRSPTARPTGRRAPRAADLGVARAGAGPHRTIADAAGSQTKPGTTVRTEGQPPTSDDAVNEAYDGLGATWQLWSRAYARDSLDGKGMPLLATVHYGENYDNAFWDGSQMVFGDGDGVVFGRFTASLDVIGHELAHGVTEHTAGLLYQGQSGALNESISDVFGVLVKQKSLGQSAAEADWLVGADLLLPSVQGRALRDMRNPGTAYDDPRLGTDPQPADMAHYVDTQDDNGGVHINSGIPNRAFVLAADAIGGNAWEAAGSIWYAVVSGDGIRADCDFATFADLTVAAAGAAHGDGSPEQQAVRAGWEQVGVLAPTGSDDSTDGSAAESTGGSTGGSGSGEVPGGGEAPGADAQVTLRRTGGFAGQVHERRVALGELPERDARDWSHLLAAPTLQRIAATTESSHPDAFVYSVVCDEAGCDVTLQEPHLPEAIHSLFERTLADTRGAPDESPASPTTRPGGDAQGAADDANGG</sequence>
<dbReference type="Pfam" id="PF02868">
    <property type="entry name" value="Peptidase_M4_C"/>
    <property type="match status" value="1"/>
</dbReference>
<feature type="compositionally biased region" description="Low complexity" evidence="8">
    <location>
        <begin position="502"/>
        <end position="515"/>
    </location>
</feature>
<evidence type="ECO:0000256" key="4">
    <source>
        <dbReference type="ARBA" id="ARBA00022801"/>
    </source>
</evidence>
<evidence type="ECO:0000256" key="3">
    <source>
        <dbReference type="ARBA" id="ARBA00022723"/>
    </source>
</evidence>
<feature type="domain" description="Peptidase M4 C-terminal" evidence="10">
    <location>
        <begin position="185"/>
        <end position="354"/>
    </location>
</feature>
<dbReference type="Pfam" id="PF01447">
    <property type="entry name" value="Peptidase_M4"/>
    <property type="match status" value="1"/>
</dbReference>
<dbReference type="EMBL" id="BAABIW010000004">
    <property type="protein sequence ID" value="GAA5017551.1"/>
    <property type="molecule type" value="Genomic_DNA"/>
</dbReference>
<evidence type="ECO:0000259" key="10">
    <source>
        <dbReference type="Pfam" id="PF02868"/>
    </source>
</evidence>
<evidence type="ECO:0000256" key="7">
    <source>
        <dbReference type="RuleBase" id="RU366073"/>
    </source>
</evidence>
<feature type="domain" description="Peptidase M4" evidence="9">
    <location>
        <begin position="98"/>
        <end position="182"/>
    </location>
</feature>
<comment type="caution">
    <text evidence="11">The sequence shown here is derived from an EMBL/GenBank/DDBJ whole genome shotgun (WGS) entry which is preliminary data.</text>
</comment>
<feature type="compositionally biased region" description="Polar residues" evidence="8">
    <location>
        <begin position="80"/>
        <end position="97"/>
    </location>
</feature>
<evidence type="ECO:0000313" key="12">
    <source>
        <dbReference type="Proteomes" id="UP001500427"/>
    </source>
</evidence>
<protein>
    <recommendedName>
        <fullName evidence="7">Neutral metalloproteinase</fullName>
        <ecNumber evidence="7">3.4.24.-</ecNumber>
    </recommendedName>
</protein>
<keyword evidence="6 7" id="KW-0482">Metalloprotease</keyword>
<comment type="subcellular location">
    <subcellularLocation>
        <location evidence="7">Secreted</location>
    </subcellularLocation>
</comment>
<dbReference type="PANTHER" id="PTHR43579:SF1">
    <property type="entry name" value="NEUTRAL METALLOPROTEINASE"/>
    <property type="match status" value="1"/>
</dbReference>
<comment type="cofactor">
    <cofactor evidence="7">
        <name>Zn(2+)</name>
        <dbReference type="ChEBI" id="CHEBI:29105"/>
    </cofactor>
</comment>
<name>A0ABP9J1D7_9MICO</name>
<dbReference type="RefSeq" id="WP_345505737.1">
    <property type="nucleotide sequence ID" value="NZ_BAABIW010000004.1"/>
</dbReference>
<keyword evidence="4 7" id="KW-0378">Hydrolase</keyword>
<dbReference type="Gene3D" id="3.10.170.10">
    <property type="match status" value="1"/>
</dbReference>
<dbReference type="InterPro" id="IPR001570">
    <property type="entry name" value="Peptidase_M4_C_domain"/>
</dbReference>
<evidence type="ECO:0000256" key="6">
    <source>
        <dbReference type="ARBA" id="ARBA00023049"/>
    </source>
</evidence>
<dbReference type="EC" id="3.4.24.-" evidence="7"/>
<reference evidence="12" key="1">
    <citation type="journal article" date="2019" name="Int. J. Syst. Evol. Microbiol.">
        <title>The Global Catalogue of Microorganisms (GCM) 10K type strain sequencing project: providing services to taxonomists for standard genome sequencing and annotation.</title>
        <authorList>
            <consortium name="The Broad Institute Genomics Platform"/>
            <consortium name="The Broad Institute Genome Sequencing Center for Infectious Disease"/>
            <person name="Wu L."/>
            <person name="Ma J."/>
        </authorList>
    </citation>
    <scope>NUCLEOTIDE SEQUENCE [LARGE SCALE GENOMIC DNA]</scope>
    <source>
        <strain evidence="12">JCM 17687</strain>
    </source>
</reference>
<feature type="compositionally biased region" description="Gly residues" evidence="8">
    <location>
        <begin position="374"/>
        <end position="390"/>
    </location>
</feature>
<comment type="function">
    <text evidence="7">Extracellular zinc metalloprotease.</text>
</comment>
<keyword evidence="7" id="KW-0964">Secreted</keyword>
<proteinExistence type="inferred from homology"/>
<organism evidence="11 12">
    <name type="scientific">Terrabacter aeriphilus</name>
    <dbReference type="NCBI Taxonomy" id="515662"/>
    <lineage>
        <taxon>Bacteria</taxon>
        <taxon>Bacillati</taxon>
        <taxon>Actinomycetota</taxon>
        <taxon>Actinomycetes</taxon>
        <taxon>Micrococcales</taxon>
        <taxon>Intrasporangiaceae</taxon>
        <taxon>Terrabacter</taxon>
    </lineage>
</organism>
<feature type="compositionally biased region" description="Basic and acidic residues" evidence="8">
    <location>
        <begin position="481"/>
        <end position="490"/>
    </location>
</feature>
<dbReference type="SUPFAM" id="SSF55486">
    <property type="entry name" value="Metalloproteases ('zincins'), catalytic domain"/>
    <property type="match status" value="1"/>
</dbReference>
<dbReference type="Gene3D" id="1.10.390.10">
    <property type="entry name" value="Neutral Protease Domain 2"/>
    <property type="match status" value="1"/>
</dbReference>
<keyword evidence="5 7" id="KW-0862">Zinc</keyword>
<feature type="region of interest" description="Disordered" evidence="8">
    <location>
        <begin position="481"/>
        <end position="515"/>
    </location>
</feature>
<dbReference type="InterPro" id="IPR027268">
    <property type="entry name" value="Peptidase_M4/M1_CTD_sf"/>
</dbReference>
<dbReference type="Proteomes" id="UP001500427">
    <property type="component" value="Unassembled WGS sequence"/>
</dbReference>
<accession>A0ABP9J1D7</accession>
<feature type="region of interest" description="Disordered" evidence="8">
    <location>
        <begin position="355"/>
        <end position="394"/>
    </location>
</feature>
<feature type="region of interest" description="Disordered" evidence="8">
    <location>
        <begin position="37"/>
        <end position="99"/>
    </location>
</feature>